<keyword evidence="4" id="KW-0255">Endonuclease</keyword>
<dbReference type="Proteomes" id="UP000189701">
    <property type="component" value="Unplaced"/>
</dbReference>
<evidence type="ECO:0000313" key="9">
    <source>
        <dbReference type="Proteomes" id="UP000189701"/>
    </source>
</evidence>
<protein>
    <submittedName>
        <fullName evidence="10">Uncharacterized protein LOC104245777</fullName>
    </submittedName>
</protein>
<dbReference type="RefSeq" id="XP_009799742.1">
    <property type="nucleotide sequence ID" value="XM_009801440.1"/>
</dbReference>
<feature type="compositionally biased region" description="Basic and acidic residues" evidence="7">
    <location>
        <begin position="216"/>
        <end position="226"/>
    </location>
</feature>
<keyword evidence="5" id="KW-0378">Hydrolase</keyword>
<evidence type="ECO:0000256" key="4">
    <source>
        <dbReference type="ARBA" id="ARBA00022759"/>
    </source>
</evidence>
<dbReference type="GO" id="GO:0016787">
    <property type="term" value="F:hydrolase activity"/>
    <property type="evidence" value="ECO:0007669"/>
    <property type="project" value="UniProtKB-KW"/>
</dbReference>
<dbReference type="CDD" id="cd09274">
    <property type="entry name" value="RNase_HI_RT_Ty3"/>
    <property type="match status" value="1"/>
</dbReference>
<organism evidence="9 10">
    <name type="scientific">Nicotiana sylvestris</name>
    <name type="common">Wood tobacco</name>
    <name type="synonym">South American tobacco</name>
    <dbReference type="NCBI Taxonomy" id="4096"/>
    <lineage>
        <taxon>Eukaryota</taxon>
        <taxon>Viridiplantae</taxon>
        <taxon>Streptophyta</taxon>
        <taxon>Embryophyta</taxon>
        <taxon>Tracheophyta</taxon>
        <taxon>Spermatophyta</taxon>
        <taxon>Magnoliopsida</taxon>
        <taxon>eudicotyledons</taxon>
        <taxon>Gunneridae</taxon>
        <taxon>Pentapetalae</taxon>
        <taxon>asterids</taxon>
        <taxon>lamiids</taxon>
        <taxon>Solanales</taxon>
        <taxon>Solanaceae</taxon>
        <taxon>Nicotianoideae</taxon>
        <taxon>Nicotianeae</taxon>
        <taxon>Nicotiana</taxon>
    </lineage>
</organism>
<evidence type="ECO:0000256" key="1">
    <source>
        <dbReference type="ARBA" id="ARBA00022679"/>
    </source>
</evidence>
<dbReference type="GO" id="GO:0003964">
    <property type="term" value="F:RNA-directed DNA polymerase activity"/>
    <property type="evidence" value="ECO:0007669"/>
    <property type="project" value="UniProtKB-KW"/>
</dbReference>
<evidence type="ECO:0000256" key="6">
    <source>
        <dbReference type="ARBA" id="ARBA00022918"/>
    </source>
</evidence>
<evidence type="ECO:0000256" key="7">
    <source>
        <dbReference type="SAM" id="MobiDB-lite"/>
    </source>
</evidence>
<proteinExistence type="predicted"/>
<keyword evidence="1" id="KW-0808">Transferase</keyword>
<reference evidence="9" key="1">
    <citation type="journal article" date="2013" name="Genome Biol.">
        <title>Reference genomes and transcriptomes of Nicotiana sylvestris and Nicotiana tomentosiformis.</title>
        <authorList>
            <person name="Sierro N."/>
            <person name="Battey J.N."/>
            <person name="Ouadi S."/>
            <person name="Bovet L."/>
            <person name="Goepfert S."/>
            <person name="Bakaher N."/>
            <person name="Peitsch M.C."/>
            <person name="Ivanov N.V."/>
        </authorList>
    </citation>
    <scope>NUCLEOTIDE SEQUENCE [LARGE SCALE GENOMIC DNA]</scope>
</reference>
<dbReference type="InterPro" id="IPR041373">
    <property type="entry name" value="RT_RNaseH"/>
</dbReference>
<dbReference type="SUPFAM" id="SSF56672">
    <property type="entry name" value="DNA/RNA polymerases"/>
    <property type="match status" value="1"/>
</dbReference>
<evidence type="ECO:0000259" key="8">
    <source>
        <dbReference type="Pfam" id="PF17917"/>
    </source>
</evidence>
<feature type="domain" description="Reverse transcriptase RNase H-like" evidence="8">
    <location>
        <begin position="91"/>
        <end position="178"/>
    </location>
</feature>
<dbReference type="Pfam" id="PF17917">
    <property type="entry name" value="RT_RNaseH"/>
    <property type="match status" value="1"/>
</dbReference>
<feature type="compositionally biased region" description="Basic and acidic residues" evidence="7">
    <location>
        <begin position="199"/>
        <end position="209"/>
    </location>
</feature>
<evidence type="ECO:0000256" key="2">
    <source>
        <dbReference type="ARBA" id="ARBA00022695"/>
    </source>
</evidence>
<dbReference type="Gene3D" id="2.40.70.10">
    <property type="entry name" value="Acid Proteases"/>
    <property type="match status" value="1"/>
</dbReference>
<dbReference type="STRING" id="4096.A0A1U7Y6I5"/>
<dbReference type="InterPro" id="IPR043502">
    <property type="entry name" value="DNA/RNA_pol_sf"/>
</dbReference>
<evidence type="ECO:0000313" key="10">
    <source>
        <dbReference type="RefSeq" id="XP_009799742.1"/>
    </source>
</evidence>
<sequence length="226" mass="25688">MADRTMKRLLGIIDDMLVCVDKFILLGYFVILDCEVEYEVPIILGMTFLEMGKALVDVEVGELTFRVDDEKVVCLCVSLRGNPIAIRCALVGAVLGKSINKIYHPIYYASMTMNSAQVNCTVTAKELLAIVFAIEKLRPYLIGAKVIVHTDHAALRYLIRKKDFKSRLMRWVILLQEFDIDIQDRKGNENQVANHLSHLEEEGRPHDGPEINDSFPDEKRFANSMN</sequence>
<dbReference type="PANTHER" id="PTHR34072">
    <property type="entry name" value="ENZYMATIC POLYPROTEIN-RELATED"/>
    <property type="match status" value="1"/>
</dbReference>
<name>A0A1U7Y6I5_NICSY</name>
<feature type="region of interest" description="Disordered" evidence="7">
    <location>
        <begin position="199"/>
        <end position="226"/>
    </location>
</feature>
<dbReference type="AlphaFoldDB" id="A0A1U7Y6I5"/>
<evidence type="ECO:0000256" key="3">
    <source>
        <dbReference type="ARBA" id="ARBA00022722"/>
    </source>
</evidence>
<keyword evidence="2" id="KW-0548">Nucleotidyltransferase</keyword>
<dbReference type="PANTHER" id="PTHR34072:SF57">
    <property type="entry name" value="RNA-DIRECTED DNA POLYMERASE"/>
    <property type="match status" value="1"/>
</dbReference>
<keyword evidence="3" id="KW-0540">Nuclease</keyword>
<keyword evidence="9" id="KW-1185">Reference proteome</keyword>
<keyword evidence="6" id="KW-0695">RNA-directed DNA polymerase</keyword>
<reference evidence="10" key="2">
    <citation type="submission" date="2025-08" db="UniProtKB">
        <authorList>
            <consortium name="RefSeq"/>
        </authorList>
    </citation>
    <scope>IDENTIFICATION</scope>
    <source>
        <tissue evidence="10">Leaf</tissue>
    </source>
</reference>
<dbReference type="GO" id="GO:0004519">
    <property type="term" value="F:endonuclease activity"/>
    <property type="evidence" value="ECO:0007669"/>
    <property type="project" value="UniProtKB-KW"/>
</dbReference>
<dbReference type="eggNOG" id="KOG0017">
    <property type="taxonomic scope" value="Eukaryota"/>
</dbReference>
<accession>A0A1U7Y6I5</accession>
<evidence type="ECO:0000256" key="5">
    <source>
        <dbReference type="ARBA" id="ARBA00022801"/>
    </source>
</evidence>
<dbReference type="InterPro" id="IPR021109">
    <property type="entry name" value="Peptidase_aspartic_dom_sf"/>
</dbReference>
<gene>
    <name evidence="10" type="primary">LOC104245777</name>
</gene>